<proteinExistence type="predicted"/>
<name>A0A2M4C788_9DIPT</name>
<evidence type="ECO:0000256" key="1">
    <source>
        <dbReference type="SAM" id="SignalP"/>
    </source>
</evidence>
<dbReference type="AlphaFoldDB" id="A0A2M4C788"/>
<reference evidence="2" key="1">
    <citation type="submission" date="2018-01" db="EMBL/GenBank/DDBJ databases">
        <title>An insight into the sialome of Amazonian anophelines.</title>
        <authorList>
            <person name="Ribeiro J.M."/>
            <person name="Scarpassa V."/>
            <person name="Calvo E."/>
        </authorList>
    </citation>
    <scope>NUCLEOTIDE SEQUENCE</scope>
    <source>
        <tissue evidence="2">Salivary glands</tissue>
    </source>
</reference>
<dbReference type="EMBL" id="GGFJ01011978">
    <property type="protein sequence ID" value="MBW61119.1"/>
    <property type="molecule type" value="Transcribed_RNA"/>
</dbReference>
<keyword evidence="1" id="KW-0732">Signal</keyword>
<protein>
    <submittedName>
        <fullName evidence="2">Putative secreted protein</fullName>
    </submittedName>
</protein>
<evidence type="ECO:0000313" key="2">
    <source>
        <dbReference type="EMBL" id="MBW61119.1"/>
    </source>
</evidence>
<sequence length="125" mass="14165">MEPLMMAGCLLQGLCLLVFPASCLKHEAPSRVRLLANYLLRKLYGRVSFRSVPLRGFIAPSCYRTARFYYSFSSSSAAFGALLVRERFRHLPAHHHGQTLPRHWSRGPGVHQKRNCLISYSCGTI</sequence>
<feature type="signal peptide" evidence="1">
    <location>
        <begin position="1"/>
        <end position="23"/>
    </location>
</feature>
<feature type="chain" id="PRO_5014947693" evidence="1">
    <location>
        <begin position="24"/>
        <end position="125"/>
    </location>
</feature>
<organism evidence="2">
    <name type="scientific">Anopheles marajoara</name>
    <dbReference type="NCBI Taxonomy" id="58244"/>
    <lineage>
        <taxon>Eukaryota</taxon>
        <taxon>Metazoa</taxon>
        <taxon>Ecdysozoa</taxon>
        <taxon>Arthropoda</taxon>
        <taxon>Hexapoda</taxon>
        <taxon>Insecta</taxon>
        <taxon>Pterygota</taxon>
        <taxon>Neoptera</taxon>
        <taxon>Endopterygota</taxon>
        <taxon>Diptera</taxon>
        <taxon>Nematocera</taxon>
        <taxon>Culicoidea</taxon>
        <taxon>Culicidae</taxon>
        <taxon>Anophelinae</taxon>
        <taxon>Anopheles</taxon>
    </lineage>
</organism>
<accession>A0A2M4C788</accession>